<feature type="domain" description="YCII-related" evidence="2">
    <location>
        <begin position="73"/>
        <end position="143"/>
    </location>
</feature>
<protein>
    <recommendedName>
        <fullName evidence="2">YCII-related domain-containing protein</fullName>
    </recommendedName>
</protein>
<dbReference type="Pfam" id="PF03795">
    <property type="entry name" value="YCII"/>
    <property type="match status" value="1"/>
</dbReference>
<comment type="similarity">
    <text evidence="1">Belongs to the YciI family.</text>
</comment>
<proteinExistence type="inferred from homology"/>
<evidence type="ECO:0000256" key="1">
    <source>
        <dbReference type="ARBA" id="ARBA00007689"/>
    </source>
</evidence>
<gene>
    <name evidence="3" type="ORF">FRY97_08810</name>
</gene>
<keyword evidence="4" id="KW-1185">Reference proteome</keyword>
<dbReference type="InterPro" id="IPR005545">
    <property type="entry name" value="YCII"/>
</dbReference>
<name>A0A5C6RNQ6_9BACT</name>
<organism evidence="3 4">
    <name type="scientific">Phaeodactylibacter luteus</name>
    <dbReference type="NCBI Taxonomy" id="1564516"/>
    <lineage>
        <taxon>Bacteria</taxon>
        <taxon>Pseudomonadati</taxon>
        <taxon>Bacteroidota</taxon>
        <taxon>Saprospiria</taxon>
        <taxon>Saprospirales</taxon>
        <taxon>Haliscomenobacteraceae</taxon>
        <taxon>Phaeodactylibacter</taxon>
    </lineage>
</organism>
<comment type="caution">
    <text evidence="3">The sequence shown here is derived from an EMBL/GenBank/DDBJ whole genome shotgun (WGS) entry which is preliminary data.</text>
</comment>
<dbReference type="EMBL" id="VOOR01000014">
    <property type="protein sequence ID" value="TXB63614.1"/>
    <property type="molecule type" value="Genomic_DNA"/>
</dbReference>
<dbReference type="RefSeq" id="WP_147167084.1">
    <property type="nucleotide sequence ID" value="NZ_VOOR01000014.1"/>
</dbReference>
<accession>A0A5C6RNQ6</accession>
<dbReference type="OrthoDB" id="8481699at2"/>
<dbReference type="SUPFAM" id="SSF54909">
    <property type="entry name" value="Dimeric alpha+beta barrel"/>
    <property type="match status" value="1"/>
</dbReference>
<evidence type="ECO:0000313" key="4">
    <source>
        <dbReference type="Proteomes" id="UP000321580"/>
    </source>
</evidence>
<dbReference type="Gene3D" id="3.30.70.1060">
    <property type="entry name" value="Dimeric alpha+beta barrel"/>
    <property type="match status" value="1"/>
</dbReference>
<dbReference type="Proteomes" id="UP000321580">
    <property type="component" value="Unassembled WGS sequence"/>
</dbReference>
<evidence type="ECO:0000259" key="2">
    <source>
        <dbReference type="Pfam" id="PF03795"/>
    </source>
</evidence>
<reference evidence="3 4" key="1">
    <citation type="submission" date="2019-08" db="EMBL/GenBank/DDBJ databases">
        <title>Genome of Phaeodactylibacter luteus.</title>
        <authorList>
            <person name="Bowman J.P."/>
        </authorList>
    </citation>
    <scope>NUCLEOTIDE SEQUENCE [LARGE SCALE GENOMIC DNA]</scope>
    <source>
        <strain evidence="3 4">KCTC 42180</strain>
    </source>
</reference>
<dbReference type="InterPro" id="IPR011008">
    <property type="entry name" value="Dimeric_a/b-barrel"/>
</dbReference>
<dbReference type="AlphaFoldDB" id="A0A5C6RNQ6"/>
<sequence length="164" mass="17874">MRYNLIYLGVLAFGLLGFPACYSPSVPEASAPQTAVEGYDSLLAAELGADPYGMKSYVMAFLYRGENRSLDSLEAAELQRAHLENIQRMAKEGQLVLAGPFMDGGDLRGIYIFDVATVEEAEALTQTDPAIQAGSLRMELKPWYGSAAVMKVNGWHARIAETSF</sequence>
<evidence type="ECO:0000313" key="3">
    <source>
        <dbReference type="EMBL" id="TXB63614.1"/>
    </source>
</evidence>